<comment type="caution">
    <text evidence="6">The sequence shown here is derived from an EMBL/GenBank/DDBJ whole genome shotgun (WGS) entry which is preliminary data.</text>
</comment>
<evidence type="ECO:0000256" key="3">
    <source>
        <dbReference type="ARBA" id="ARBA00022679"/>
    </source>
</evidence>
<dbReference type="InterPro" id="IPR012792">
    <property type="entry name" value="3-oxoacid_CoA-transf_A"/>
</dbReference>
<dbReference type="NCBIfam" id="TIGR02429">
    <property type="entry name" value="pcaI_scoA_fam"/>
    <property type="match status" value="1"/>
</dbReference>
<comment type="function">
    <text evidence="4">Key enzyme for ketone body catabolism. Transfers the CoA moiety from succinate to acetoacetate. Formation of the enzyme-CoA intermediate proceeds via an unstable anhydride species formed between the carboxylate groups of the enzyme and substrate.</text>
</comment>
<dbReference type="SUPFAM" id="SSF100950">
    <property type="entry name" value="NagB/RpiA/CoA transferase-like"/>
    <property type="match status" value="2"/>
</dbReference>
<comment type="pathway">
    <text evidence="4">Ketone metabolism; succinyl-CoA degradation; acetoacetyl-CoA from succinyl-CoA: step 1/1.</text>
</comment>
<dbReference type="PANTHER" id="PTHR13707">
    <property type="entry name" value="KETOACID-COENZYME A TRANSFERASE"/>
    <property type="match status" value="1"/>
</dbReference>
<dbReference type="EC" id="2.8.3.5" evidence="4"/>
<dbReference type="InterPro" id="IPR004163">
    <property type="entry name" value="CoA_transf_BS"/>
</dbReference>
<dbReference type="GO" id="GO:0008260">
    <property type="term" value="F:succinyl-CoA:3-oxo-acid CoA-transferase activity"/>
    <property type="evidence" value="ECO:0007669"/>
    <property type="project" value="UniProtKB-EC"/>
</dbReference>
<dbReference type="InterPro" id="IPR014388">
    <property type="entry name" value="3-oxoacid_CoA-transferase"/>
</dbReference>
<reference evidence="6" key="1">
    <citation type="submission" date="2021-09" db="EMBL/GenBank/DDBJ databases">
        <authorList>
            <consortium name="AG Swart"/>
            <person name="Singh M."/>
            <person name="Singh A."/>
            <person name="Seah K."/>
            <person name="Emmerich C."/>
        </authorList>
    </citation>
    <scope>NUCLEOTIDE SEQUENCE</scope>
    <source>
        <strain evidence="6">ATCC30299</strain>
    </source>
</reference>
<dbReference type="PROSITE" id="PS01273">
    <property type="entry name" value="COA_TRANSF_1"/>
    <property type="match status" value="1"/>
</dbReference>
<protein>
    <recommendedName>
        <fullName evidence="4">Succinyl-CoA:3-ketoacid-coenzyme A transferase</fullName>
        <ecNumber evidence="4">2.8.3.5</ecNumber>
    </recommendedName>
</protein>
<feature type="active site" description="5-glutamyl coenzyme A thioester intermediate" evidence="5">
    <location>
        <position position="358"/>
    </location>
</feature>
<dbReference type="InterPro" id="IPR037171">
    <property type="entry name" value="NagB/RpiA_transferase-like"/>
</dbReference>
<dbReference type="PANTHER" id="PTHR13707:SF60">
    <property type="entry name" value="ACETATE COA-TRANSFERASE SUBUNIT ALPHA"/>
    <property type="match status" value="1"/>
</dbReference>
<dbReference type="Gene3D" id="3.40.1080.10">
    <property type="entry name" value="Glutaconate Coenzyme A-transferase"/>
    <property type="match status" value="2"/>
</dbReference>
<evidence type="ECO:0000256" key="1">
    <source>
        <dbReference type="ARBA" id="ARBA00005612"/>
    </source>
</evidence>
<gene>
    <name evidence="6" type="ORF">BSTOLATCC_MIC55786</name>
</gene>
<evidence type="ECO:0000256" key="2">
    <source>
        <dbReference type="ARBA" id="ARBA00007154"/>
    </source>
</evidence>
<name>A0AAU9K4M0_9CILI</name>
<accession>A0AAU9K4M0</accession>
<dbReference type="EMBL" id="CAJZBQ010000054">
    <property type="protein sequence ID" value="CAG9332336.1"/>
    <property type="molecule type" value="Genomic_DNA"/>
</dbReference>
<keyword evidence="7" id="KW-1185">Reference proteome</keyword>
<evidence type="ECO:0000256" key="4">
    <source>
        <dbReference type="PIRNR" id="PIRNR000858"/>
    </source>
</evidence>
<dbReference type="SMART" id="SM00882">
    <property type="entry name" value="CoA_trans"/>
    <property type="match status" value="2"/>
</dbReference>
<keyword evidence="3 4" id="KW-0808">Transferase</keyword>
<comment type="similarity">
    <text evidence="2 4">Belongs to the 3-oxoacid CoA-transferase family.</text>
</comment>
<organism evidence="6 7">
    <name type="scientific">Blepharisma stoltei</name>
    <dbReference type="NCBI Taxonomy" id="1481888"/>
    <lineage>
        <taxon>Eukaryota</taxon>
        <taxon>Sar</taxon>
        <taxon>Alveolata</taxon>
        <taxon>Ciliophora</taxon>
        <taxon>Postciliodesmatophora</taxon>
        <taxon>Heterotrichea</taxon>
        <taxon>Heterotrichida</taxon>
        <taxon>Blepharismidae</taxon>
        <taxon>Blepharisma</taxon>
    </lineage>
</organism>
<comment type="similarity">
    <text evidence="1">Belongs to the 3-oxoacid CoA-transferase subunit A family.</text>
</comment>
<sequence>MLPLQNRNKQNSDFSEQNLTFDHNFNESNPMISSTASLEESQSNCKYLCANKIYDNLDVILSDINNGSKIMIGGFGMCGVPENLIRGLLQKHISNLHIIAGTGGSDDYGPGLLVKNKLASAVDTTFIGSRELNRQYFNGEIELNIVPQGDFTEKVRAARAGIPALFTSTGVDTILETGNVPVKYSLGGESVEKFSEIPEVKYFDGQKFLMIRSYKADFSLIKAWKADSKGNLVFRSTARNFNALMAGASKITIAEVEEIVEDGELTPDMIHIPGIYVNRVIKGNYYEKRIGVLAVKTENDVEIFQDNLSQERLEKRLRIAKRAAKEIKPGMSVNLGLGIPTIASNYVDEKYGVLLHGENGVLGMSSFPSRDKIDPDSMNPSRQPITLSIGGSVFSSDMSFDIIRGGHIDVTMLGACQVSKHGDISNWIIPGKRAFGMGGAMELTKNCKKCIVCMEHIAGESLKIMDECTLPLTGKNCVDMIITDLGVFEVNEENGLTLIEIAESVSLEFLRSQTACDFAVAEDLKLMQQ</sequence>
<evidence type="ECO:0000313" key="6">
    <source>
        <dbReference type="EMBL" id="CAG9332336.1"/>
    </source>
</evidence>
<evidence type="ECO:0000313" key="7">
    <source>
        <dbReference type="Proteomes" id="UP001162131"/>
    </source>
</evidence>
<dbReference type="PIRSF" id="PIRSF000858">
    <property type="entry name" value="SCOT-t"/>
    <property type="match status" value="1"/>
</dbReference>
<dbReference type="InterPro" id="IPR004165">
    <property type="entry name" value="CoA_trans_fam_I"/>
</dbReference>
<evidence type="ECO:0000256" key="5">
    <source>
        <dbReference type="PIRSR" id="PIRSR000858-1"/>
    </source>
</evidence>
<comment type="catalytic activity">
    <reaction evidence="4">
        <text>a 3-oxo acid + succinyl-CoA = a 3-oxoacyl-CoA + succinate</text>
        <dbReference type="Rhea" id="RHEA:24564"/>
        <dbReference type="ChEBI" id="CHEBI:30031"/>
        <dbReference type="ChEBI" id="CHEBI:35973"/>
        <dbReference type="ChEBI" id="CHEBI:57292"/>
        <dbReference type="ChEBI" id="CHEBI:90726"/>
        <dbReference type="EC" id="2.8.3.5"/>
    </reaction>
</comment>
<dbReference type="AlphaFoldDB" id="A0AAU9K4M0"/>
<proteinExistence type="inferred from homology"/>
<keyword evidence="4" id="KW-0496">Mitochondrion</keyword>
<dbReference type="Proteomes" id="UP001162131">
    <property type="component" value="Unassembled WGS sequence"/>
</dbReference>
<dbReference type="Pfam" id="PF01144">
    <property type="entry name" value="CoA_trans"/>
    <property type="match status" value="2"/>
</dbReference>
<dbReference type="GO" id="GO:0046952">
    <property type="term" value="P:ketone body catabolic process"/>
    <property type="evidence" value="ECO:0007669"/>
    <property type="project" value="InterPro"/>
</dbReference>